<evidence type="ECO:0000313" key="3">
    <source>
        <dbReference type="EMBL" id="OCH85276.1"/>
    </source>
</evidence>
<feature type="compositionally biased region" description="Polar residues" evidence="1">
    <location>
        <begin position="375"/>
        <end position="398"/>
    </location>
</feature>
<organism evidence="3 4">
    <name type="scientific">Obba rivulosa</name>
    <dbReference type="NCBI Taxonomy" id="1052685"/>
    <lineage>
        <taxon>Eukaryota</taxon>
        <taxon>Fungi</taxon>
        <taxon>Dikarya</taxon>
        <taxon>Basidiomycota</taxon>
        <taxon>Agaricomycotina</taxon>
        <taxon>Agaricomycetes</taxon>
        <taxon>Polyporales</taxon>
        <taxon>Gelatoporiaceae</taxon>
        <taxon>Obba</taxon>
    </lineage>
</organism>
<proteinExistence type="predicted"/>
<feature type="chain" id="PRO_5034568088" evidence="2">
    <location>
        <begin position="20"/>
        <end position="521"/>
    </location>
</feature>
<evidence type="ECO:0000256" key="1">
    <source>
        <dbReference type="SAM" id="MobiDB-lite"/>
    </source>
</evidence>
<dbReference type="Proteomes" id="UP000250043">
    <property type="component" value="Unassembled WGS sequence"/>
</dbReference>
<keyword evidence="4" id="KW-1185">Reference proteome</keyword>
<dbReference type="EMBL" id="KV722595">
    <property type="protein sequence ID" value="OCH85276.1"/>
    <property type="molecule type" value="Genomic_DNA"/>
</dbReference>
<dbReference type="AlphaFoldDB" id="A0A8E2AIQ5"/>
<name>A0A8E2AIQ5_9APHY</name>
<accession>A0A8E2AIQ5</accession>
<feature type="signal peptide" evidence="2">
    <location>
        <begin position="1"/>
        <end position="19"/>
    </location>
</feature>
<protein>
    <submittedName>
        <fullName evidence="3">Uncharacterized protein</fullName>
    </submittedName>
</protein>
<reference evidence="3 4" key="1">
    <citation type="submission" date="2016-07" db="EMBL/GenBank/DDBJ databases">
        <title>Draft genome of the white-rot fungus Obba rivulosa 3A-2.</title>
        <authorList>
            <consortium name="DOE Joint Genome Institute"/>
            <person name="Miettinen O."/>
            <person name="Riley R."/>
            <person name="Acob R."/>
            <person name="Barry K."/>
            <person name="Cullen D."/>
            <person name="De Vries R."/>
            <person name="Hainaut M."/>
            <person name="Hatakka A."/>
            <person name="Henrissat B."/>
            <person name="Hilden K."/>
            <person name="Kuo R."/>
            <person name="Labutti K."/>
            <person name="Lipzen A."/>
            <person name="Makela M.R."/>
            <person name="Sandor L."/>
            <person name="Spatafora J.W."/>
            <person name="Grigoriev I.V."/>
            <person name="Hibbett D.S."/>
        </authorList>
    </citation>
    <scope>NUCLEOTIDE SEQUENCE [LARGE SCALE GENOMIC DNA]</scope>
    <source>
        <strain evidence="3 4">3A-2</strain>
    </source>
</reference>
<feature type="region of interest" description="Disordered" evidence="1">
    <location>
        <begin position="349"/>
        <end position="428"/>
    </location>
</feature>
<keyword evidence="2" id="KW-0732">Signal</keyword>
<evidence type="ECO:0000256" key="2">
    <source>
        <dbReference type="SAM" id="SignalP"/>
    </source>
</evidence>
<gene>
    <name evidence="3" type="ORF">OBBRIDRAFT_807637</name>
</gene>
<feature type="compositionally biased region" description="Low complexity" evidence="1">
    <location>
        <begin position="399"/>
        <end position="424"/>
    </location>
</feature>
<dbReference type="OrthoDB" id="2659660at2759"/>
<sequence length="521" mass="56738">MTLLFSLLVSCSHYSPCIAHCGGSRRALEFVIAASPYHIAHSEWADGCRISSLSSKPCPTSPFPSSSAHMYVLFALLISTDVKCLFNLAITLAAISAAISLRAIIGDPSHFVADNQYMTCAYGLEVLEGIRLTHCISTSDHFVLSHLLSSSWALFKDMAQGRPVQNSNHSGPFYTVLGGRIHPQISEIPPFRGNGGCGSPIFPIIFKCNTLLEAGEIGSANDVIERVQGLSSATAISHALIASDALGDILPDQERWYCVAFGKESGVYFDINDMYAQTLGWVKPIFRREWSFKAALVYMVMKGSVPQELQFLRGVSVRTGRPQQSGIRDVPDHVEDAVAGMNSLNVSAAEHDDTTDQPHSASGRMQHPSRRQDHVSSVSRLGATATSNTRPATSTPRGMSTRSRSQMQTSTTVSSVSSVTLTSTPESDDTPLVFSPMIERRPVYHYVRDLSGILRAEYHPRIVSPAPSLGVRADTFIQAFGYTLEAIMQIKEGLTKCDSEDAFVTLLSETYGTCILEAKYL</sequence>
<evidence type="ECO:0000313" key="4">
    <source>
        <dbReference type="Proteomes" id="UP000250043"/>
    </source>
</evidence>